<proteinExistence type="predicted"/>
<protein>
    <submittedName>
        <fullName evidence="1">Uncharacterized protein</fullName>
    </submittedName>
</protein>
<dbReference type="EMBL" id="MN741007">
    <property type="protein sequence ID" value="QHU22460.1"/>
    <property type="molecule type" value="Genomic_DNA"/>
</dbReference>
<reference evidence="1" key="1">
    <citation type="journal article" date="2020" name="Nature">
        <title>Giant virus diversity and host interactions through global metagenomics.</title>
        <authorList>
            <person name="Schulz F."/>
            <person name="Roux S."/>
            <person name="Paez-Espino D."/>
            <person name="Jungbluth S."/>
            <person name="Walsh D.A."/>
            <person name="Denef V.J."/>
            <person name="McMahon K.D."/>
            <person name="Konstantinidis K.T."/>
            <person name="Eloe-Fadrosh E.A."/>
            <person name="Kyrpides N.C."/>
            <person name="Woyke T."/>
        </authorList>
    </citation>
    <scope>NUCLEOTIDE SEQUENCE</scope>
    <source>
        <strain evidence="1">GVMAG-S-ERX555907-102</strain>
    </source>
</reference>
<sequence length="89" mass="9925">MRLLYILLCLVIIVSISIRLTERNFENFLSYAEYASTKNTKAGDIDILGTSKFSPECCPHTYTTSSGCLCETQNENIIISSRGGNKCFC</sequence>
<evidence type="ECO:0000313" key="1">
    <source>
        <dbReference type="EMBL" id="QHU22460.1"/>
    </source>
</evidence>
<dbReference type="AlphaFoldDB" id="A0A6C0L0K8"/>
<accession>A0A6C0L0K8</accession>
<name>A0A6C0L0K8_9ZZZZ</name>
<organism evidence="1">
    <name type="scientific">viral metagenome</name>
    <dbReference type="NCBI Taxonomy" id="1070528"/>
    <lineage>
        <taxon>unclassified sequences</taxon>
        <taxon>metagenomes</taxon>
        <taxon>organismal metagenomes</taxon>
    </lineage>
</organism>